<organism evidence="2 3">
    <name type="scientific">Alligator mississippiensis</name>
    <name type="common">American alligator</name>
    <dbReference type="NCBI Taxonomy" id="8496"/>
    <lineage>
        <taxon>Eukaryota</taxon>
        <taxon>Metazoa</taxon>
        <taxon>Chordata</taxon>
        <taxon>Craniata</taxon>
        <taxon>Vertebrata</taxon>
        <taxon>Euteleostomi</taxon>
        <taxon>Archelosauria</taxon>
        <taxon>Archosauria</taxon>
        <taxon>Crocodylia</taxon>
        <taxon>Alligatoridae</taxon>
        <taxon>Alligatorinae</taxon>
        <taxon>Alligator</taxon>
    </lineage>
</organism>
<reference evidence="2 3" key="1">
    <citation type="journal article" date="2012" name="Genome Biol.">
        <title>Sequencing three crocodilian genomes to illuminate the evolution of archosaurs and amniotes.</title>
        <authorList>
            <person name="St John J.A."/>
            <person name="Braun E.L."/>
            <person name="Isberg S.R."/>
            <person name="Miles L.G."/>
            <person name="Chong A.Y."/>
            <person name="Gongora J."/>
            <person name="Dalzell P."/>
            <person name="Moran C."/>
            <person name="Bed'hom B."/>
            <person name="Abzhanov A."/>
            <person name="Burgess S.C."/>
            <person name="Cooksey A.M."/>
            <person name="Castoe T.A."/>
            <person name="Crawford N.G."/>
            <person name="Densmore L.D."/>
            <person name="Drew J.C."/>
            <person name="Edwards S.V."/>
            <person name="Faircloth B.C."/>
            <person name="Fujita M.K."/>
            <person name="Greenwold M.J."/>
            <person name="Hoffmann F.G."/>
            <person name="Howard J.M."/>
            <person name="Iguchi T."/>
            <person name="Janes D.E."/>
            <person name="Khan S.Y."/>
            <person name="Kohno S."/>
            <person name="de Koning A.J."/>
            <person name="Lance S.L."/>
            <person name="McCarthy F.M."/>
            <person name="McCormack J.E."/>
            <person name="Merchant M.E."/>
            <person name="Peterson D.G."/>
            <person name="Pollock D.D."/>
            <person name="Pourmand N."/>
            <person name="Raney B.J."/>
            <person name="Roessler K.A."/>
            <person name="Sanford J.R."/>
            <person name="Sawyer R.H."/>
            <person name="Schmidt C.J."/>
            <person name="Triplett E.W."/>
            <person name="Tuberville T.D."/>
            <person name="Venegas-Anaya M."/>
            <person name="Howard J.T."/>
            <person name="Jarvis E.D."/>
            <person name="Guillette L.J.Jr."/>
            <person name="Glenn T.C."/>
            <person name="Green R.E."/>
            <person name="Ray D.A."/>
        </authorList>
    </citation>
    <scope>NUCLEOTIDE SEQUENCE [LARGE SCALE GENOMIC DNA]</scope>
    <source>
        <strain evidence="2">KSC_2009_1</strain>
    </source>
</reference>
<evidence type="ECO:0000313" key="2">
    <source>
        <dbReference type="EMBL" id="KYO40944.1"/>
    </source>
</evidence>
<feature type="region of interest" description="Disordered" evidence="1">
    <location>
        <begin position="21"/>
        <end position="72"/>
    </location>
</feature>
<dbReference type="Proteomes" id="UP000050525">
    <property type="component" value="Unassembled WGS sequence"/>
</dbReference>
<dbReference type="EMBL" id="AKHW03001794">
    <property type="protein sequence ID" value="KYO40944.1"/>
    <property type="molecule type" value="Genomic_DNA"/>
</dbReference>
<proteinExistence type="predicted"/>
<feature type="compositionally biased region" description="Polar residues" evidence="1">
    <location>
        <begin position="22"/>
        <end position="32"/>
    </location>
</feature>
<accession>A0A151NW02</accession>
<sequence>MLEAARALRWVDCYAGRRRIRQTQSPRAQNRIPNPDEQLFTDPQRQEQATKRGTWGSGLEREGTWTQGRSLRAQEMSNLFPDYTAGSV</sequence>
<name>A0A151NW02_ALLMI</name>
<gene>
    <name evidence="2" type="ORF">Y1Q_0016100</name>
</gene>
<keyword evidence="3" id="KW-1185">Reference proteome</keyword>
<evidence type="ECO:0000256" key="1">
    <source>
        <dbReference type="SAM" id="MobiDB-lite"/>
    </source>
</evidence>
<protein>
    <submittedName>
        <fullName evidence="2">Uncharacterized protein</fullName>
    </submittedName>
</protein>
<evidence type="ECO:0000313" key="3">
    <source>
        <dbReference type="Proteomes" id="UP000050525"/>
    </source>
</evidence>
<dbReference type="AlphaFoldDB" id="A0A151NW02"/>
<comment type="caution">
    <text evidence="2">The sequence shown here is derived from an EMBL/GenBank/DDBJ whole genome shotgun (WGS) entry which is preliminary data.</text>
</comment>